<dbReference type="PANTHER" id="PTHR30055:SF212">
    <property type="entry name" value="TETR-FAMILY FAMILY TRANSCRIPTIONAL REGULATOR"/>
    <property type="match status" value="1"/>
</dbReference>
<protein>
    <recommendedName>
        <fullName evidence="4">HTH tetR-type domain-containing protein</fullName>
    </recommendedName>
</protein>
<dbReference type="Gene3D" id="1.10.357.10">
    <property type="entry name" value="Tetracycline Repressor, domain 2"/>
    <property type="match status" value="1"/>
</dbReference>
<dbReference type="InterPro" id="IPR036271">
    <property type="entry name" value="Tet_transcr_reg_TetR-rel_C_sf"/>
</dbReference>
<evidence type="ECO:0000259" key="4">
    <source>
        <dbReference type="PROSITE" id="PS50977"/>
    </source>
</evidence>
<keyword evidence="3" id="KW-0804">Transcription</keyword>
<keyword evidence="2" id="KW-0238">DNA-binding</keyword>
<gene>
    <name evidence="5" type="ORF">METZ01_LOCUS18093</name>
</gene>
<dbReference type="PROSITE" id="PS50977">
    <property type="entry name" value="HTH_TETR_2"/>
    <property type="match status" value="1"/>
</dbReference>
<dbReference type="InterPro" id="IPR009057">
    <property type="entry name" value="Homeodomain-like_sf"/>
</dbReference>
<evidence type="ECO:0000256" key="2">
    <source>
        <dbReference type="ARBA" id="ARBA00023125"/>
    </source>
</evidence>
<dbReference type="Pfam" id="PF13305">
    <property type="entry name" value="TetR_C_33"/>
    <property type="match status" value="1"/>
</dbReference>
<dbReference type="SUPFAM" id="SSF48498">
    <property type="entry name" value="Tetracyclin repressor-like, C-terminal domain"/>
    <property type="match status" value="1"/>
</dbReference>
<dbReference type="Pfam" id="PF00440">
    <property type="entry name" value="TetR_N"/>
    <property type="match status" value="1"/>
</dbReference>
<dbReference type="GO" id="GO:0003700">
    <property type="term" value="F:DNA-binding transcription factor activity"/>
    <property type="evidence" value="ECO:0007669"/>
    <property type="project" value="TreeGrafter"/>
</dbReference>
<dbReference type="GO" id="GO:0000976">
    <property type="term" value="F:transcription cis-regulatory region binding"/>
    <property type="evidence" value="ECO:0007669"/>
    <property type="project" value="TreeGrafter"/>
</dbReference>
<dbReference type="InterPro" id="IPR025996">
    <property type="entry name" value="MT1864/Rv1816-like_C"/>
</dbReference>
<dbReference type="AlphaFoldDB" id="A0A381PGJ9"/>
<evidence type="ECO:0000313" key="5">
    <source>
        <dbReference type="EMBL" id="SUZ65239.1"/>
    </source>
</evidence>
<name>A0A381PGJ9_9ZZZZ</name>
<dbReference type="InterPro" id="IPR050109">
    <property type="entry name" value="HTH-type_TetR-like_transc_reg"/>
</dbReference>
<dbReference type="InterPro" id="IPR001647">
    <property type="entry name" value="HTH_TetR"/>
</dbReference>
<accession>A0A381PGJ9</accession>
<evidence type="ECO:0000256" key="1">
    <source>
        <dbReference type="ARBA" id="ARBA00023015"/>
    </source>
</evidence>
<keyword evidence="1" id="KW-0805">Transcription regulation</keyword>
<proteinExistence type="predicted"/>
<evidence type="ECO:0000256" key="3">
    <source>
        <dbReference type="ARBA" id="ARBA00023163"/>
    </source>
</evidence>
<organism evidence="5">
    <name type="scientific">marine metagenome</name>
    <dbReference type="NCBI Taxonomy" id="408172"/>
    <lineage>
        <taxon>unclassified sequences</taxon>
        <taxon>metagenomes</taxon>
        <taxon>ecological metagenomes</taxon>
    </lineage>
</organism>
<dbReference type="PRINTS" id="PR00455">
    <property type="entry name" value="HTHTETR"/>
</dbReference>
<dbReference type="PANTHER" id="PTHR30055">
    <property type="entry name" value="HTH-TYPE TRANSCRIPTIONAL REGULATOR RUTR"/>
    <property type="match status" value="1"/>
</dbReference>
<dbReference type="SUPFAM" id="SSF46689">
    <property type="entry name" value="Homeodomain-like"/>
    <property type="match status" value="1"/>
</dbReference>
<reference evidence="5" key="1">
    <citation type="submission" date="2018-05" db="EMBL/GenBank/DDBJ databases">
        <authorList>
            <person name="Lanie J.A."/>
            <person name="Ng W.-L."/>
            <person name="Kazmierczak K.M."/>
            <person name="Andrzejewski T.M."/>
            <person name="Davidsen T.M."/>
            <person name="Wayne K.J."/>
            <person name="Tettelin H."/>
            <person name="Glass J.I."/>
            <person name="Rusch D."/>
            <person name="Podicherti R."/>
            <person name="Tsui H.-C.T."/>
            <person name="Winkler M.E."/>
        </authorList>
    </citation>
    <scope>NUCLEOTIDE SEQUENCE</scope>
</reference>
<dbReference type="EMBL" id="UINC01000954">
    <property type="protein sequence ID" value="SUZ65239.1"/>
    <property type="molecule type" value="Genomic_DNA"/>
</dbReference>
<sequence>MATQRDKILACACELYLETGLSGFSMRKLAKNVGVTAPALYRHYDGKEKVLGDVVREAYHAYQGYVYRALQAPTPIERFFQAGEGYLDFALEHPRWYKIMFSGPERLGMKELPDDIEAMGLGVHQFWIDRVRECMQVGILKEADPLQTSLTMWAHAHGMVLLYQQGIFPMDREEFRSLFEQSGARMMSGFATPNFVAQLEKLYMQDQTAPQA</sequence>
<feature type="domain" description="HTH tetR-type" evidence="4">
    <location>
        <begin position="2"/>
        <end position="62"/>
    </location>
</feature>